<keyword evidence="2" id="KW-1185">Reference proteome</keyword>
<dbReference type="Proteomes" id="UP000318313">
    <property type="component" value="Chromosome"/>
</dbReference>
<dbReference type="EMBL" id="CP037452">
    <property type="protein sequence ID" value="QDV48721.1"/>
    <property type="molecule type" value="Genomic_DNA"/>
</dbReference>
<proteinExistence type="predicted"/>
<dbReference type="KEGG" id="gfm:Enr17x_07340"/>
<sequence length="288" mass="33091">MILKKDLIIDGELEYVVALPVLSELGSEVESLREVASDDLLKFASNNNDNKTEVEISEKSTSTQAKLTKAQNDLVKHVQIIWQAVPDCFDEIKKEFPLEKIRLKEWVPPDKEIRAFRKRFDKAIDHYDEQIKKARAAASESQAKDVSPEKIDEKEDDNRTFHICFGERSTITENQKQLLDELIARESELAILLEEAFVGDYQIVSADVAHDYGVEIGKRPYLPELSDHAVIKKLYRIRKLFMAPESHCIGFEIETPWTTSEDGPYGLLLEDFEQTNFGLQQDAWCQEE</sequence>
<organism evidence="1 2">
    <name type="scientific">Gimesia fumaroli</name>
    <dbReference type="NCBI Taxonomy" id="2527976"/>
    <lineage>
        <taxon>Bacteria</taxon>
        <taxon>Pseudomonadati</taxon>
        <taxon>Planctomycetota</taxon>
        <taxon>Planctomycetia</taxon>
        <taxon>Planctomycetales</taxon>
        <taxon>Planctomycetaceae</taxon>
        <taxon>Gimesia</taxon>
    </lineage>
</organism>
<reference evidence="1 2" key="1">
    <citation type="submission" date="2019-03" db="EMBL/GenBank/DDBJ databases">
        <title>Deep-cultivation of Planctomycetes and their phenomic and genomic characterization uncovers novel biology.</title>
        <authorList>
            <person name="Wiegand S."/>
            <person name="Jogler M."/>
            <person name="Boedeker C."/>
            <person name="Pinto D."/>
            <person name="Vollmers J."/>
            <person name="Rivas-Marin E."/>
            <person name="Kohn T."/>
            <person name="Peeters S.H."/>
            <person name="Heuer A."/>
            <person name="Rast P."/>
            <person name="Oberbeckmann S."/>
            <person name="Bunk B."/>
            <person name="Jeske O."/>
            <person name="Meyerdierks A."/>
            <person name="Storesund J.E."/>
            <person name="Kallscheuer N."/>
            <person name="Luecker S."/>
            <person name="Lage O.M."/>
            <person name="Pohl T."/>
            <person name="Merkel B.J."/>
            <person name="Hornburger P."/>
            <person name="Mueller R.-W."/>
            <person name="Bruemmer F."/>
            <person name="Labrenz M."/>
            <person name="Spormann A.M."/>
            <person name="Op den Camp H."/>
            <person name="Overmann J."/>
            <person name="Amann R."/>
            <person name="Jetten M.S.M."/>
            <person name="Mascher T."/>
            <person name="Medema M.H."/>
            <person name="Devos D.P."/>
            <person name="Kaster A.-K."/>
            <person name="Ovreas L."/>
            <person name="Rohde M."/>
            <person name="Galperin M.Y."/>
            <person name="Jogler C."/>
        </authorList>
    </citation>
    <scope>NUCLEOTIDE SEQUENCE [LARGE SCALE GENOMIC DNA]</scope>
    <source>
        <strain evidence="1 2">Enr17</strain>
    </source>
</reference>
<protein>
    <submittedName>
        <fullName evidence="1">Uncharacterized protein</fullName>
    </submittedName>
</protein>
<accession>A0A518I6J5</accession>
<evidence type="ECO:0000313" key="1">
    <source>
        <dbReference type="EMBL" id="QDV48721.1"/>
    </source>
</evidence>
<gene>
    <name evidence="1" type="ORF">Enr17x_07340</name>
</gene>
<dbReference type="AlphaFoldDB" id="A0A518I6J5"/>
<dbReference type="RefSeq" id="WP_145305897.1">
    <property type="nucleotide sequence ID" value="NZ_CP037452.1"/>
</dbReference>
<name>A0A518I6J5_9PLAN</name>
<evidence type="ECO:0000313" key="2">
    <source>
        <dbReference type="Proteomes" id="UP000318313"/>
    </source>
</evidence>